<evidence type="ECO:0000256" key="2">
    <source>
        <dbReference type="SAM" id="Phobius"/>
    </source>
</evidence>
<feature type="signal peptide" evidence="3">
    <location>
        <begin position="1"/>
        <end position="24"/>
    </location>
</feature>
<keyword evidence="2" id="KW-1133">Transmembrane helix</keyword>
<evidence type="ECO:0000313" key="5">
    <source>
        <dbReference type="Proteomes" id="UP001186944"/>
    </source>
</evidence>
<feature type="region of interest" description="Disordered" evidence="1">
    <location>
        <begin position="197"/>
        <end position="343"/>
    </location>
</feature>
<feature type="transmembrane region" description="Helical" evidence="2">
    <location>
        <begin position="168"/>
        <end position="189"/>
    </location>
</feature>
<organism evidence="4 5">
    <name type="scientific">Pinctada imbricata</name>
    <name type="common">Atlantic pearl-oyster</name>
    <name type="synonym">Pinctada martensii</name>
    <dbReference type="NCBI Taxonomy" id="66713"/>
    <lineage>
        <taxon>Eukaryota</taxon>
        <taxon>Metazoa</taxon>
        <taxon>Spiralia</taxon>
        <taxon>Lophotrochozoa</taxon>
        <taxon>Mollusca</taxon>
        <taxon>Bivalvia</taxon>
        <taxon>Autobranchia</taxon>
        <taxon>Pteriomorphia</taxon>
        <taxon>Pterioida</taxon>
        <taxon>Pterioidea</taxon>
        <taxon>Pteriidae</taxon>
        <taxon>Pinctada</taxon>
    </lineage>
</organism>
<proteinExistence type="predicted"/>
<feature type="compositionally biased region" description="Basic and acidic residues" evidence="1">
    <location>
        <begin position="311"/>
        <end position="324"/>
    </location>
</feature>
<evidence type="ECO:0000256" key="1">
    <source>
        <dbReference type="SAM" id="MobiDB-lite"/>
    </source>
</evidence>
<feature type="chain" id="PRO_5041716821" evidence="3">
    <location>
        <begin position="25"/>
        <end position="415"/>
    </location>
</feature>
<evidence type="ECO:0000313" key="4">
    <source>
        <dbReference type="EMBL" id="KAK3091374.1"/>
    </source>
</evidence>
<dbReference type="Proteomes" id="UP001186944">
    <property type="component" value="Unassembled WGS sequence"/>
</dbReference>
<reference evidence="4" key="1">
    <citation type="submission" date="2019-08" db="EMBL/GenBank/DDBJ databases">
        <title>The improved chromosome-level genome for the pearl oyster Pinctada fucata martensii using PacBio sequencing and Hi-C.</title>
        <authorList>
            <person name="Zheng Z."/>
        </authorList>
    </citation>
    <scope>NUCLEOTIDE SEQUENCE</scope>
    <source>
        <strain evidence="4">ZZ-2019</strain>
        <tissue evidence="4">Adductor muscle</tissue>
    </source>
</reference>
<evidence type="ECO:0000256" key="3">
    <source>
        <dbReference type="SAM" id="SignalP"/>
    </source>
</evidence>
<name>A0AA89BUK3_PINIB</name>
<gene>
    <name evidence="4" type="ORF">FSP39_019374</name>
</gene>
<accession>A0AA89BUK3</accession>
<protein>
    <submittedName>
        <fullName evidence="4">Uncharacterized protein</fullName>
    </submittedName>
</protein>
<keyword evidence="5" id="KW-1185">Reference proteome</keyword>
<dbReference type="AlphaFoldDB" id="A0AA89BUK3"/>
<comment type="caution">
    <text evidence="4">The sequence shown here is derived from an EMBL/GenBank/DDBJ whole genome shotgun (WGS) entry which is preliminary data.</text>
</comment>
<feature type="compositionally biased region" description="Basic and acidic residues" evidence="1">
    <location>
        <begin position="197"/>
        <end position="242"/>
    </location>
</feature>
<feature type="region of interest" description="Disordered" evidence="1">
    <location>
        <begin position="368"/>
        <end position="389"/>
    </location>
</feature>
<keyword evidence="3" id="KW-0732">Signal</keyword>
<dbReference type="EMBL" id="VSWD01000010">
    <property type="protein sequence ID" value="KAK3091374.1"/>
    <property type="molecule type" value="Genomic_DNA"/>
</dbReference>
<keyword evidence="2" id="KW-0812">Transmembrane</keyword>
<sequence>MFIIHKGRIFVFLCVQLYITSVSPLPLIERGSILYHNDGNDSTSVDALRRNHVKFISVHDSFHRIPTPVKTPSRRENNRIEVLQEVKVTHKLNNIGKLSGYRKSNAGQDRIFHANSNNDKVTVDVKNPSDNTDSRLVDSWGSEIALAQQESLQPGADDTVHPTNPSSMVLTIASILVGLFGMSVLVAIFQCCCKKKRNDDSVGDKEEKEVKEEKTDDKVDDRRSPSTKDEGDGNDLTQKEVAETSQETKPQNDEAASFKNRIKAFEKTKTPEPSPVSKGPTPKRRPQSEAFKAFEKGLKLPEGLGVQMRKTPSDKKTDKEKSKTDTSVTDDDMAGYKQPENPDVVIADVDDEDTEFGAIKRETEVLRSYRKAPPPKNRNRSSAAFRRKRAQESMADLVRFYIYTPLHQQKYQKNM</sequence>
<keyword evidence="2" id="KW-0472">Membrane</keyword>